<evidence type="ECO:0000313" key="3">
    <source>
        <dbReference type="Proteomes" id="UP000319160"/>
    </source>
</evidence>
<dbReference type="Proteomes" id="UP000319160">
    <property type="component" value="Unassembled WGS sequence"/>
</dbReference>
<comment type="caution">
    <text evidence="2">The sequence shown here is derived from an EMBL/GenBank/DDBJ whole genome shotgun (WGS) entry which is preliminary data.</text>
</comment>
<evidence type="ECO:0000313" key="2">
    <source>
        <dbReference type="EMBL" id="TRX90202.1"/>
    </source>
</evidence>
<evidence type="ECO:0000256" key="1">
    <source>
        <dbReference type="SAM" id="Phobius"/>
    </source>
</evidence>
<accession>A0A553HQG6</accession>
<keyword evidence="3" id="KW-1185">Reference proteome</keyword>
<keyword evidence="1" id="KW-1133">Transmembrane helix</keyword>
<keyword evidence="1" id="KW-0472">Membrane</keyword>
<protein>
    <submittedName>
        <fullName evidence="2">Uncharacterized protein</fullName>
    </submittedName>
</protein>
<organism evidence="2 3">
    <name type="scientific">Xylaria flabelliformis</name>
    <dbReference type="NCBI Taxonomy" id="2512241"/>
    <lineage>
        <taxon>Eukaryota</taxon>
        <taxon>Fungi</taxon>
        <taxon>Dikarya</taxon>
        <taxon>Ascomycota</taxon>
        <taxon>Pezizomycotina</taxon>
        <taxon>Sordariomycetes</taxon>
        <taxon>Xylariomycetidae</taxon>
        <taxon>Xylariales</taxon>
        <taxon>Xylariaceae</taxon>
        <taxon>Xylaria</taxon>
    </lineage>
</organism>
<keyword evidence="1" id="KW-0812">Transmembrane</keyword>
<name>A0A553HQG6_9PEZI</name>
<dbReference type="EMBL" id="VFLP01000058">
    <property type="protein sequence ID" value="TRX90202.1"/>
    <property type="molecule type" value="Genomic_DNA"/>
</dbReference>
<dbReference type="AlphaFoldDB" id="A0A553HQG6"/>
<gene>
    <name evidence="2" type="ORF">FHL15_008930</name>
</gene>
<proteinExistence type="predicted"/>
<sequence>MPRSSDHSRTTLDTTIYRVRMIPAKGSLIPLLLLLFTTLVYGVPVLVWSYHRSNGGLVAGHAAPHQGSGPAAEFSVVLVISFRE</sequence>
<reference evidence="3" key="1">
    <citation type="submission" date="2019-06" db="EMBL/GenBank/DDBJ databases">
        <title>Draft genome sequence of the griseofulvin-producing fungus Xylaria cubensis strain G536.</title>
        <authorList>
            <person name="Mead M.E."/>
            <person name="Raja H.A."/>
            <person name="Steenwyk J.L."/>
            <person name="Knowles S.L."/>
            <person name="Oberlies N.H."/>
            <person name="Rokas A."/>
        </authorList>
    </citation>
    <scope>NUCLEOTIDE SEQUENCE [LARGE SCALE GENOMIC DNA]</scope>
    <source>
        <strain evidence="3">G536</strain>
    </source>
</reference>
<feature type="transmembrane region" description="Helical" evidence="1">
    <location>
        <begin position="28"/>
        <end position="50"/>
    </location>
</feature>